<dbReference type="Gene3D" id="3.40.50.720">
    <property type="entry name" value="NAD(P)-binding Rossmann-like Domain"/>
    <property type="match status" value="1"/>
</dbReference>
<name>A0A4Y6PMI6_PERCE</name>
<accession>A0A5B8XZH2</accession>
<dbReference type="InterPro" id="IPR002347">
    <property type="entry name" value="SDR_fam"/>
</dbReference>
<dbReference type="AlphaFoldDB" id="A0A4Y6PMI6"/>
<dbReference type="GO" id="GO:0016491">
    <property type="term" value="F:oxidoreductase activity"/>
    <property type="evidence" value="ECO:0007669"/>
    <property type="project" value="UniProtKB-KW"/>
</dbReference>
<dbReference type="PROSITE" id="PS00061">
    <property type="entry name" value="ADH_SHORT"/>
    <property type="match status" value="1"/>
</dbReference>
<dbReference type="NCBIfam" id="NF005559">
    <property type="entry name" value="PRK07231.1"/>
    <property type="match status" value="1"/>
</dbReference>
<dbReference type="CDD" id="cd05233">
    <property type="entry name" value="SDR_c"/>
    <property type="match status" value="1"/>
</dbReference>
<keyword evidence="4" id="KW-1185">Reference proteome</keyword>
<dbReference type="Pfam" id="PF13561">
    <property type="entry name" value="adh_short_C2"/>
    <property type="match status" value="1"/>
</dbReference>
<comment type="similarity">
    <text evidence="1">Belongs to the short-chain dehydrogenases/reductases (SDR) family.</text>
</comment>
<dbReference type="PANTHER" id="PTHR24321">
    <property type="entry name" value="DEHYDROGENASES, SHORT CHAIN"/>
    <property type="match status" value="1"/>
</dbReference>
<reference evidence="3 4" key="1">
    <citation type="submission" date="2019-06" db="EMBL/GenBank/DDBJ databases">
        <title>Persicimonas caeni gen. nov., sp. nov., a predatory bacterium isolated from solar saltern.</title>
        <authorList>
            <person name="Wang S."/>
        </authorList>
    </citation>
    <scope>NUCLEOTIDE SEQUENCE [LARGE SCALE GENOMIC DNA]</scope>
    <source>
        <strain evidence="3 4">YN101</strain>
    </source>
</reference>
<dbReference type="OrthoDB" id="9804774at2"/>
<keyword evidence="2" id="KW-0560">Oxidoreductase</keyword>
<dbReference type="RefSeq" id="WP_141195967.1">
    <property type="nucleotide sequence ID" value="NZ_CP041186.1"/>
</dbReference>
<evidence type="ECO:0000313" key="4">
    <source>
        <dbReference type="Proteomes" id="UP000315995"/>
    </source>
</evidence>
<evidence type="ECO:0000256" key="1">
    <source>
        <dbReference type="ARBA" id="ARBA00006484"/>
    </source>
</evidence>
<dbReference type="SUPFAM" id="SSF51735">
    <property type="entry name" value="NAD(P)-binding Rossmann-fold domains"/>
    <property type="match status" value="1"/>
</dbReference>
<dbReference type="PANTHER" id="PTHR24321:SF8">
    <property type="entry name" value="ESTRADIOL 17-BETA-DEHYDROGENASE 8-RELATED"/>
    <property type="match status" value="1"/>
</dbReference>
<dbReference type="InterPro" id="IPR036291">
    <property type="entry name" value="NAD(P)-bd_dom_sf"/>
</dbReference>
<accession>A0A4Y6PMI6</accession>
<evidence type="ECO:0000256" key="2">
    <source>
        <dbReference type="ARBA" id="ARBA00023002"/>
    </source>
</evidence>
<dbReference type="Proteomes" id="UP000315995">
    <property type="component" value="Chromosome"/>
</dbReference>
<dbReference type="InterPro" id="IPR020904">
    <property type="entry name" value="Sc_DH/Rdtase_CS"/>
</dbReference>
<protein>
    <submittedName>
        <fullName evidence="3">SDR family oxidoreductase</fullName>
    </submittedName>
</protein>
<dbReference type="EMBL" id="CP041186">
    <property type="protein sequence ID" value="QDG49470.1"/>
    <property type="molecule type" value="Genomic_DNA"/>
</dbReference>
<gene>
    <name evidence="3" type="ORF">FIV42_01560</name>
</gene>
<evidence type="ECO:0000313" key="3">
    <source>
        <dbReference type="EMBL" id="QDG49470.1"/>
    </source>
</evidence>
<dbReference type="FunFam" id="3.40.50.720:FF:000084">
    <property type="entry name" value="Short-chain dehydrogenase reductase"/>
    <property type="match status" value="1"/>
</dbReference>
<sequence length="256" mass="26806">MARLDEKIAIITGAAGGIGAATAEKFLQEGAKVMLVDLDQDKLDETAASLDAGDRVATFAADVSDPEQVAGYVDACVEQFGGVDVLFANAGTEGKFAPLTQVDFEAFDRVQKVNVYGCWLGIKHAAPKIAERGGGSIIITSSVAGIVGSAGLGPYVTSKHAVVGLMKTAAQELAGVNIRVNTINPGPIANRMMESIEQQASPEAPEAVHEGFEQQVPMKRYGRNEEVANMALFLASDESTYSTGSQFVVDGGFTSM</sequence>
<dbReference type="PRINTS" id="PR00081">
    <property type="entry name" value="GDHRDH"/>
</dbReference>
<dbReference type="PRINTS" id="PR00080">
    <property type="entry name" value="SDRFAMILY"/>
</dbReference>
<proteinExistence type="inferred from homology"/>
<organism evidence="3 4">
    <name type="scientific">Persicimonas caeni</name>
    <dbReference type="NCBI Taxonomy" id="2292766"/>
    <lineage>
        <taxon>Bacteria</taxon>
        <taxon>Deltaproteobacteria</taxon>
        <taxon>Bradymonadales</taxon>
        <taxon>Bradymonadaceae</taxon>
        <taxon>Persicimonas</taxon>
    </lineage>
</organism>